<organism evidence="4">
    <name type="scientific">marine sediment metagenome</name>
    <dbReference type="NCBI Taxonomy" id="412755"/>
    <lineage>
        <taxon>unclassified sequences</taxon>
        <taxon>metagenomes</taxon>
        <taxon>ecological metagenomes</taxon>
    </lineage>
</organism>
<comment type="caution">
    <text evidence="4">The sequence shown here is derived from an EMBL/GenBank/DDBJ whole genome shotgun (WGS) entry which is preliminary data.</text>
</comment>
<dbReference type="EMBL" id="BARV01039501">
    <property type="protein sequence ID" value="GAI57518.1"/>
    <property type="molecule type" value="Genomic_DNA"/>
</dbReference>
<feature type="domain" description="MobA-like NTP transferase" evidence="3">
    <location>
        <begin position="1"/>
        <end position="127"/>
    </location>
</feature>
<dbReference type="PANTHER" id="PTHR43584:SF8">
    <property type="entry name" value="N-ACETYLMURAMATE ALPHA-1-PHOSPHATE URIDYLYLTRANSFERASE"/>
    <property type="match status" value="1"/>
</dbReference>
<sequence>CLIIAAGKGMRLSQRGDSKPLIPLLGVPIIERVIRSAIVAGIDDFCVVTGYNGEKVRSFLDNLAESRRIIISHVINDDWEKDNGISVLKARDYFQENFVLLMADHLFDPELLSMLVKQPLSEGEVTLAVDFNIDNGSVNIDDVTRVDVENGKVVNIGKRLKSFNSFDTGIFLCSPSLFEGIERSI</sequence>
<dbReference type="InterPro" id="IPR050065">
    <property type="entry name" value="GlmU-like"/>
</dbReference>
<keyword evidence="2" id="KW-0548">Nucleotidyltransferase</keyword>
<evidence type="ECO:0000256" key="1">
    <source>
        <dbReference type="ARBA" id="ARBA00022679"/>
    </source>
</evidence>
<keyword evidence="1" id="KW-0808">Transferase</keyword>
<dbReference type="SUPFAM" id="SSF53448">
    <property type="entry name" value="Nucleotide-diphospho-sugar transferases"/>
    <property type="match status" value="1"/>
</dbReference>
<protein>
    <recommendedName>
        <fullName evidence="3">MobA-like NTP transferase domain-containing protein</fullName>
    </recommendedName>
</protein>
<dbReference type="InterPro" id="IPR029044">
    <property type="entry name" value="Nucleotide-diphossugar_trans"/>
</dbReference>
<evidence type="ECO:0000313" key="4">
    <source>
        <dbReference type="EMBL" id="GAI57518.1"/>
    </source>
</evidence>
<proteinExistence type="predicted"/>
<feature type="non-terminal residue" evidence="4">
    <location>
        <position position="1"/>
    </location>
</feature>
<evidence type="ECO:0000259" key="3">
    <source>
        <dbReference type="Pfam" id="PF12804"/>
    </source>
</evidence>
<name>X1PNW8_9ZZZZ</name>
<accession>X1PNW8</accession>
<dbReference type="Gene3D" id="3.90.550.10">
    <property type="entry name" value="Spore Coat Polysaccharide Biosynthesis Protein SpsA, Chain A"/>
    <property type="match status" value="1"/>
</dbReference>
<gene>
    <name evidence="4" type="ORF">S06H3_60530</name>
</gene>
<reference evidence="4" key="1">
    <citation type="journal article" date="2014" name="Front. Microbiol.">
        <title>High frequency of phylogenetically diverse reductive dehalogenase-homologous genes in deep subseafloor sedimentary metagenomes.</title>
        <authorList>
            <person name="Kawai M."/>
            <person name="Futagami T."/>
            <person name="Toyoda A."/>
            <person name="Takaki Y."/>
            <person name="Nishi S."/>
            <person name="Hori S."/>
            <person name="Arai W."/>
            <person name="Tsubouchi T."/>
            <person name="Morono Y."/>
            <person name="Uchiyama I."/>
            <person name="Ito T."/>
            <person name="Fujiyama A."/>
            <person name="Inagaki F."/>
            <person name="Takami H."/>
        </authorList>
    </citation>
    <scope>NUCLEOTIDE SEQUENCE</scope>
    <source>
        <strain evidence="4">Expedition CK06-06</strain>
    </source>
</reference>
<dbReference type="InterPro" id="IPR025877">
    <property type="entry name" value="MobA-like_NTP_Trfase"/>
</dbReference>
<evidence type="ECO:0000256" key="2">
    <source>
        <dbReference type="ARBA" id="ARBA00022695"/>
    </source>
</evidence>
<dbReference type="Pfam" id="PF12804">
    <property type="entry name" value="NTP_transf_3"/>
    <property type="match status" value="1"/>
</dbReference>
<dbReference type="AlphaFoldDB" id="X1PNW8"/>
<dbReference type="PANTHER" id="PTHR43584">
    <property type="entry name" value="NUCLEOTIDYL TRANSFERASE"/>
    <property type="match status" value="1"/>
</dbReference>
<feature type="non-terminal residue" evidence="4">
    <location>
        <position position="185"/>
    </location>
</feature>
<dbReference type="GO" id="GO:0016779">
    <property type="term" value="F:nucleotidyltransferase activity"/>
    <property type="evidence" value="ECO:0007669"/>
    <property type="project" value="UniProtKB-KW"/>
</dbReference>